<keyword evidence="3" id="KW-1185">Reference proteome</keyword>
<accession>A0A212C8W5</accession>
<protein>
    <submittedName>
        <fullName evidence="2">Uncharacterized protein</fullName>
    </submittedName>
</protein>
<reference evidence="2 3" key="1">
    <citation type="journal article" date="2018" name="Mol. Genet. Genomics">
        <title>The red deer Cervus elaphus genome CerEla1.0: sequencing, annotating, genes, and chromosomes.</title>
        <authorList>
            <person name="Bana N.A."/>
            <person name="Nyiri A."/>
            <person name="Nagy J."/>
            <person name="Frank K."/>
            <person name="Nagy T."/>
            <person name="Steger V."/>
            <person name="Schiller M."/>
            <person name="Lakatos P."/>
            <person name="Sugar L."/>
            <person name="Horn P."/>
            <person name="Barta E."/>
            <person name="Orosz L."/>
        </authorList>
    </citation>
    <scope>NUCLEOTIDE SEQUENCE [LARGE SCALE GENOMIC DNA]</scope>
    <source>
        <strain evidence="2">Hungarian</strain>
    </source>
</reference>
<evidence type="ECO:0000313" key="2">
    <source>
        <dbReference type="EMBL" id="OWK02431.1"/>
    </source>
</evidence>
<dbReference type="EMBL" id="MKHE01000024">
    <property type="protein sequence ID" value="OWK02431.1"/>
    <property type="molecule type" value="Genomic_DNA"/>
</dbReference>
<organism evidence="2 3">
    <name type="scientific">Cervus elaphus hippelaphus</name>
    <name type="common">European red deer</name>
    <dbReference type="NCBI Taxonomy" id="46360"/>
    <lineage>
        <taxon>Eukaryota</taxon>
        <taxon>Metazoa</taxon>
        <taxon>Chordata</taxon>
        <taxon>Craniata</taxon>
        <taxon>Vertebrata</taxon>
        <taxon>Euteleostomi</taxon>
        <taxon>Mammalia</taxon>
        <taxon>Eutheria</taxon>
        <taxon>Laurasiatheria</taxon>
        <taxon>Artiodactyla</taxon>
        <taxon>Ruminantia</taxon>
        <taxon>Pecora</taxon>
        <taxon>Cervidae</taxon>
        <taxon>Cervinae</taxon>
        <taxon>Cervus</taxon>
    </lineage>
</organism>
<proteinExistence type="predicted"/>
<feature type="region of interest" description="Disordered" evidence="1">
    <location>
        <begin position="46"/>
        <end position="89"/>
    </location>
</feature>
<gene>
    <name evidence="2" type="ORF">Celaphus_00010195</name>
</gene>
<dbReference type="AlphaFoldDB" id="A0A212C8W5"/>
<dbReference type="Proteomes" id="UP000242450">
    <property type="component" value="Chromosome 24"/>
</dbReference>
<sequence length="138" mass="15322">MDFRAISEQRIRSLAQLLTVLHGQCLCLEGTQFLLKELEQMLEQALEHTTTHKKSEEECGEEANTGEKGSEKGHSKHLKTWKQRPELEERGRGSIQDLLVIKVAGVPCDAGRVVIESPDSSEFQLKTPPCNPTPAGMA</sequence>
<comment type="caution">
    <text evidence="2">The sequence shown here is derived from an EMBL/GenBank/DDBJ whole genome shotgun (WGS) entry which is preliminary data.</text>
</comment>
<feature type="region of interest" description="Disordered" evidence="1">
    <location>
        <begin position="119"/>
        <end position="138"/>
    </location>
</feature>
<name>A0A212C8W5_CEREH</name>
<evidence type="ECO:0000313" key="3">
    <source>
        <dbReference type="Proteomes" id="UP000242450"/>
    </source>
</evidence>
<feature type="compositionally biased region" description="Basic and acidic residues" evidence="1">
    <location>
        <begin position="46"/>
        <end position="57"/>
    </location>
</feature>
<evidence type="ECO:0000256" key="1">
    <source>
        <dbReference type="SAM" id="MobiDB-lite"/>
    </source>
</evidence>